<keyword evidence="2" id="KW-1185">Reference proteome</keyword>
<name>E4WSX0_OIKDI</name>
<dbReference type="InParanoid" id="E4WSX0"/>
<reference evidence="1" key="1">
    <citation type="journal article" date="2010" name="Science">
        <title>Plasticity of animal genome architecture unmasked by rapid evolution of a pelagic tunicate.</title>
        <authorList>
            <person name="Denoeud F."/>
            <person name="Henriet S."/>
            <person name="Mungpakdee S."/>
            <person name="Aury J.M."/>
            <person name="Da Silva C."/>
            <person name="Brinkmann H."/>
            <person name="Mikhaleva J."/>
            <person name="Olsen L.C."/>
            <person name="Jubin C."/>
            <person name="Canestro C."/>
            <person name="Bouquet J.M."/>
            <person name="Danks G."/>
            <person name="Poulain J."/>
            <person name="Campsteijn C."/>
            <person name="Adamski M."/>
            <person name="Cross I."/>
            <person name="Yadetie F."/>
            <person name="Muffato M."/>
            <person name="Louis A."/>
            <person name="Butcher S."/>
            <person name="Tsagkogeorga G."/>
            <person name="Konrad A."/>
            <person name="Singh S."/>
            <person name="Jensen M.F."/>
            <person name="Cong E.H."/>
            <person name="Eikeseth-Otteraa H."/>
            <person name="Noel B."/>
            <person name="Anthouard V."/>
            <person name="Porcel B.M."/>
            <person name="Kachouri-Lafond R."/>
            <person name="Nishino A."/>
            <person name="Ugolini M."/>
            <person name="Chourrout P."/>
            <person name="Nishida H."/>
            <person name="Aasland R."/>
            <person name="Huzurbazar S."/>
            <person name="Westhof E."/>
            <person name="Delsuc F."/>
            <person name="Lehrach H."/>
            <person name="Reinhardt R."/>
            <person name="Weissenbach J."/>
            <person name="Roy S.W."/>
            <person name="Artiguenave F."/>
            <person name="Postlethwait J.H."/>
            <person name="Manak J.R."/>
            <person name="Thompson E.M."/>
            <person name="Jaillon O."/>
            <person name="Du Pasquier L."/>
            <person name="Boudinot P."/>
            <person name="Liberles D.A."/>
            <person name="Volff J.N."/>
            <person name="Philippe H."/>
            <person name="Lenhard B."/>
            <person name="Roest Crollius H."/>
            <person name="Wincker P."/>
            <person name="Chourrout D."/>
        </authorList>
    </citation>
    <scope>NUCLEOTIDE SEQUENCE [LARGE SCALE GENOMIC DNA]</scope>
</reference>
<sequence>MVEITEKEAKNNKEKESITQMKKDIKLKVVKIADKNQPNKKSSQVTPNFLRKTILKKTSKILSKHSLCQTRRQPPTYFDASSLSLTIKRLNESSK</sequence>
<gene>
    <name evidence="1" type="ORF">GSOID_T00005786001</name>
</gene>
<evidence type="ECO:0000313" key="2">
    <source>
        <dbReference type="Proteomes" id="UP000001307"/>
    </source>
</evidence>
<organism evidence="1">
    <name type="scientific">Oikopleura dioica</name>
    <name type="common">Tunicate</name>
    <dbReference type="NCBI Taxonomy" id="34765"/>
    <lineage>
        <taxon>Eukaryota</taxon>
        <taxon>Metazoa</taxon>
        <taxon>Chordata</taxon>
        <taxon>Tunicata</taxon>
        <taxon>Appendicularia</taxon>
        <taxon>Copelata</taxon>
        <taxon>Oikopleuridae</taxon>
        <taxon>Oikopleura</taxon>
    </lineage>
</organism>
<dbReference type="Proteomes" id="UP000001307">
    <property type="component" value="Unassembled WGS sequence"/>
</dbReference>
<protein>
    <submittedName>
        <fullName evidence="1">Uncharacterized protein</fullName>
    </submittedName>
</protein>
<accession>E4WSX0</accession>
<dbReference type="EMBL" id="FN653016">
    <property type="protein sequence ID" value="CBY06725.1"/>
    <property type="molecule type" value="Genomic_DNA"/>
</dbReference>
<evidence type="ECO:0000313" key="1">
    <source>
        <dbReference type="EMBL" id="CBY06725.1"/>
    </source>
</evidence>
<dbReference type="OrthoDB" id="10481355at2759"/>
<proteinExistence type="predicted"/>
<dbReference type="AlphaFoldDB" id="E4WSX0"/>